<dbReference type="RefSeq" id="WP_088554993.1">
    <property type="nucleotide sequence ID" value="NZ_BDGJ01000195.1"/>
</dbReference>
<dbReference type="AlphaFoldDB" id="A0A1Z5HX69"/>
<name>A0A1Z5HX69_9FIRM</name>
<protein>
    <submittedName>
        <fullName evidence="1">IS4-like transposase</fullName>
    </submittedName>
</protein>
<keyword evidence="2" id="KW-1185">Reference proteome</keyword>
<dbReference type="EMBL" id="BDGJ01000195">
    <property type="protein sequence ID" value="GAW93957.1"/>
    <property type="molecule type" value="Genomic_DNA"/>
</dbReference>
<dbReference type="OrthoDB" id="9766984at2"/>
<sequence>MITVDKESGHPKAKVLYNFGREEYVDKEALRRLIKSINRFLGPEEALKAQTENVGEQLRFVSGRPMGGTWFLDQLWQKLGIKDILEKLLKERKFSSPVERAIFVMVANRALNPSSKLAVEQWGKEEVHIEGFTHNKNKKHGYLLTMLLRT</sequence>
<comment type="caution">
    <text evidence="1">The sequence shown here is derived from an EMBL/GenBank/DDBJ whole genome shotgun (WGS) entry which is preliminary data.</text>
</comment>
<proteinExistence type="predicted"/>
<organism evidence="1 2">
    <name type="scientific">Calderihabitans maritimus</name>
    <dbReference type="NCBI Taxonomy" id="1246530"/>
    <lineage>
        <taxon>Bacteria</taxon>
        <taxon>Bacillati</taxon>
        <taxon>Bacillota</taxon>
        <taxon>Clostridia</taxon>
        <taxon>Neomoorellales</taxon>
        <taxon>Calderihabitantaceae</taxon>
        <taxon>Calderihabitans</taxon>
    </lineage>
</organism>
<dbReference type="Proteomes" id="UP000197032">
    <property type="component" value="Unassembled WGS sequence"/>
</dbReference>
<gene>
    <name evidence="1" type="ORF">KKC1_30770</name>
</gene>
<evidence type="ECO:0000313" key="1">
    <source>
        <dbReference type="EMBL" id="GAW93957.1"/>
    </source>
</evidence>
<accession>A0A1Z5HX69</accession>
<evidence type="ECO:0000313" key="2">
    <source>
        <dbReference type="Proteomes" id="UP000197032"/>
    </source>
</evidence>
<reference evidence="2" key="1">
    <citation type="journal article" date="2017" name="Appl. Environ. Microbiol.">
        <title>Genomic Analysis of Calderihabitans maritimus KKC1, a Thermophilic, Hydrogenogenic, Carboxydotrophic Bacterium Isolated from Marine Sediment.</title>
        <authorList>
            <person name="Omae K."/>
            <person name="Yoneda Y."/>
            <person name="Fukuyama Y."/>
            <person name="Yoshida T."/>
            <person name="Sako Y."/>
        </authorList>
    </citation>
    <scope>NUCLEOTIDE SEQUENCE [LARGE SCALE GENOMIC DNA]</scope>
    <source>
        <strain evidence="2">KKC1</strain>
    </source>
</reference>